<proteinExistence type="predicted"/>
<name>A0ABN8Q2U8_9CNID</name>
<dbReference type="Proteomes" id="UP001159405">
    <property type="component" value="Unassembled WGS sequence"/>
</dbReference>
<feature type="region of interest" description="Disordered" evidence="1">
    <location>
        <begin position="59"/>
        <end position="88"/>
    </location>
</feature>
<gene>
    <name evidence="2" type="ORF">PLOB_00001635</name>
</gene>
<dbReference type="EMBL" id="CALNXK010000103">
    <property type="protein sequence ID" value="CAH3156061.1"/>
    <property type="molecule type" value="Genomic_DNA"/>
</dbReference>
<reference evidence="2 3" key="1">
    <citation type="submission" date="2022-05" db="EMBL/GenBank/DDBJ databases">
        <authorList>
            <consortium name="Genoscope - CEA"/>
            <person name="William W."/>
        </authorList>
    </citation>
    <scope>NUCLEOTIDE SEQUENCE [LARGE SCALE GENOMIC DNA]</scope>
</reference>
<sequence>MAGQGLLYVRIDRGYEFFYAHSNHGLETSYLEKPGENNNHTINIVISTNWNILEKEKDREKEKIGDSQAKINEKKSDGELEQEIRSHF</sequence>
<protein>
    <submittedName>
        <fullName evidence="2">Uncharacterized protein</fullName>
    </submittedName>
</protein>
<comment type="caution">
    <text evidence="2">The sequence shown here is derived from an EMBL/GenBank/DDBJ whole genome shotgun (WGS) entry which is preliminary data.</text>
</comment>
<evidence type="ECO:0000313" key="3">
    <source>
        <dbReference type="Proteomes" id="UP001159405"/>
    </source>
</evidence>
<keyword evidence="3" id="KW-1185">Reference proteome</keyword>
<evidence type="ECO:0000256" key="1">
    <source>
        <dbReference type="SAM" id="MobiDB-lite"/>
    </source>
</evidence>
<organism evidence="2 3">
    <name type="scientific">Porites lobata</name>
    <dbReference type="NCBI Taxonomy" id="104759"/>
    <lineage>
        <taxon>Eukaryota</taxon>
        <taxon>Metazoa</taxon>
        <taxon>Cnidaria</taxon>
        <taxon>Anthozoa</taxon>
        <taxon>Hexacorallia</taxon>
        <taxon>Scleractinia</taxon>
        <taxon>Fungiina</taxon>
        <taxon>Poritidae</taxon>
        <taxon>Porites</taxon>
    </lineage>
</organism>
<accession>A0ABN8Q2U8</accession>
<evidence type="ECO:0000313" key="2">
    <source>
        <dbReference type="EMBL" id="CAH3156061.1"/>
    </source>
</evidence>